<dbReference type="OrthoDB" id="8062037at2759"/>
<keyword evidence="6" id="KW-1185">Reference proteome</keyword>
<dbReference type="PROSITE" id="PS50089">
    <property type="entry name" value="ZF_RING_2"/>
    <property type="match status" value="1"/>
</dbReference>
<dbReference type="EMBL" id="NHYE01000514">
    <property type="protein sequence ID" value="PPR05177.1"/>
    <property type="molecule type" value="Genomic_DNA"/>
</dbReference>
<evidence type="ECO:0000313" key="6">
    <source>
        <dbReference type="Proteomes" id="UP000284706"/>
    </source>
</evidence>
<feature type="region of interest" description="Disordered" evidence="3">
    <location>
        <begin position="170"/>
        <end position="189"/>
    </location>
</feature>
<feature type="domain" description="RING-type" evidence="4">
    <location>
        <begin position="9"/>
        <end position="50"/>
    </location>
</feature>
<feature type="coiled-coil region" evidence="2">
    <location>
        <begin position="142"/>
        <end position="169"/>
    </location>
</feature>
<dbReference type="Gene3D" id="3.30.40.10">
    <property type="entry name" value="Zinc/RING finger domain, C3HC4 (zinc finger)"/>
    <property type="match status" value="1"/>
</dbReference>
<keyword evidence="1" id="KW-0863">Zinc-finger</keyword>
<proteinExistence type="predicted"/>
<gene>
    <name evidence="5" type="ORF">CVT26_012263</name>
</gene>
<evidence type="ECO:0000256" key="1">
    <source>
        <dbReference type="PROSITE-ProRule" id="PRU00175"/>
    </source>
</evidence>
<sequence length="300" mass="34715">MSDLVLKECPICFGAIPLREVVFFRCGHKTCEACHAQRVQMKDLTCVVCRKEIEKKPLRIFLSSDEVEVVDEEPKQERRPVDDVLDGLKKIVPGTPVASLQRASGRIKKMQRRSGDNPHMAAALVQELRKLDERMIPLAAQLEEYQKGNEDLQDRIRKLESDQRKFIDKMKKEKSAAQSVQQEGEKQRHRAEKYLKLLKEEQEQSKLKLDEETRKACFSFRPQNLPNLLTSSYNIQNALLERKIKALVKDQKRRSKSSSSNVADFSPLVDPSRELSLKRKVDDWYSSPDSKLRVLKKKKV</sequence>
<accession>A0A409YQ95</accession>
<dbReference type="SUPFAM" id="SSF57850">
    <property type="entry name" value="RING/U-box"/>
    <property type="match status" value="1"/>
</dbReference>
<comment type="caution">
    <text evidence="5">The sequence shown here is derived from an EMBL/GenBank/DDBJ whole genome shotgun (WGS) entry which is preliminary data.</text>
</comment>
<reference evidence="5 6" key="1">
    <citation type="journal article" date="2018" name="Evol. Lett.">
        <title>Horizontal gene cluster transfer increased hallucinogenic mushroom diversity.</title>
        <authorList>
            <person name="Reynolds H.T."/>
            <person name="Vijayakumar V."/>
            <person name="Gluck-Thaler E."/>
            <person name="Korotkin H.B."/>
            <person name="Matheny P.B."/>
            <person name="Slot J.C."/>
        </authorList>
    </citation>
    <scope>NUCLEOTIDE SEQUENCE [LARGE SCALE GENOMIC DNA]</scope>
    <source>
        <strain evidence="5 6">SRW20</strain>
    </source>
</reference>
<evidence type="ECO:0000256" key="3">
    <source>
        <dbReference type="SAM" id="MobiDB-lite"/>
    </source>
</evidence>
<dbReference type="InterPro" id="IPR001841">
    <property type="entry name" value="Znf_RING"/>
</dbReference>
<name>A0A409YQ95_9AGAR</name>
<keyword evidence="1" id="KW-0862">Zinc</keyword>
<dbReference type="Proteomes" id="UP000284706">
    <property type="component" value="Unassembled WGS sequence"/>
</dbReference>
<dbReference type="Pfam" id="PF13920">
    <property type="entry name" value="zf-C3HC4_3"/>
    <property type="match status" value="1"/>
</dbReference>
<dbReference type="InterPro" id="IPR013083">
    <property type="entry name" value="Znf_RING/FYVE/PHD"/>
</dbReference>
<organism evidence="5 6">
    <name type="scientific">Gymnopilus dilepis</name>
    <dbReference type="NCBI Taxonomy" id="231916"/>
    <lineage>
        <taxon>Eukaryota</taxon>
        <taxon>Fungi</taxon>
        <taxon>Dikarya</taxon>
        <taxon>Basidiomycota</taxon>
        <taxon>Agaricomycotina</taxon>
        <taxon>Agaricomycetes</taxon>
        <taxon>Agaricomycetidae</taxon>
        <taxon>Agaricales</taxon>
        <taxon>Agaricineae</taxon>
        <taxon>Hymenogastraceae</taxon>
        <taxon>Gymnopilus</taxon>
    </lineage>
</organism>
<protein>
    <recommendedName>
        <fullName evidence="4">RING-type domain-containing protein</fullName>
    </recommendedName>
</protein>
<keyword evidence="2" id="KW-0175">Coiled coil</keyword>
<dbReference type="InParanoid" id="A0A409YQ95"/>
<evidence type="ECO:0000256" key="2">
    <source>
        <dbReference type="SAM" id="Coils"/>
    </source>
</evidence>
<dbReference type="AlphaFoldDB" id="A0A409YQ95"/>
<evidence type="ECO:0000313" key="5">
    <source>
        <dbReference type="EMBL" id="PPR05177.1"/>
    </source>
</evidence>
<evidence type="ECO:0000259" key="4">
    <source>
        <dbReference type="PROSITE" id="PS50089"/>
    </source>
</evidence>
<keyword evidence="1" id="KW-0479">Metal-binding</keyword>
<dbReference type="GO" id="GO:0008270">
    <property type="term" value="F:zinc ion binding"/>
    <property type="evidence" value="ECO:0007669"/>
    <property type="project" value="UniProtKB-KW"/>
</dbReference>